<dbReference type="InterPro" id="IPR054612">
    <property type="entry name" value="Phage_capsid-like_C"/>
</dbReference>
<proteinExistence type="predicted"/>
<sequence>MSAIETKSAGDDILADLNRAFSAFKETNDERLTQLESRLGADVVTEEKLARIDHALDDTKSRLDRLALDMSRPRIGGKLVDDHSGREHKSAFNHYMRSGEASGLKALEAKALSRGSGPDGGYLVPLPTEREVLRRLAKFSPIRAISSVREISGASLRRAFSTTGPAAGWVAESDPRPQTNNQQLADMTFPAMELYAMPAATQALLDDAVVDIEQWIAEEVQTAFAEQEGAAFVSGDGVNKPKGFLSYTSVADASWSWGNIGYVATGAAGAFAASDPSDALVNLVYALRAGFRQNGKFVMGRRAQSLVRQFKTTTGDYIWAPPATADAGASLMNFPVIEAEDMPDPAANSLSIAFGDFERGYVVVDRVGIRVLRDPYSAKPYVLFYTTKRVGGGVQNFEAIKLLKFAAS</sequence>
<dbReference type="Pfam" id="PF05065">
    <property type="entry name" value="Phage_capsid"/>
    <property type="match status" value="1"/>
</dbReference>
<gene>
    <name evidence="3" type="ORF">F7D13_05680</name>
</gene>
<dbReference type="Gene3D" id="3.30.2400.10">
    <property type="entry name" value="Major capsid protein gp5"/>
    <property type="match status" value="1"/>
</dbReference>
<dbReference type="InterPro" id="IPR024455">
    <property type="entry name" value="Phage_capsid"/>
</dbReference>
<dbReference type="RefSeq" id="WP_154451341.1">
    <property type="nucleotide sequence ID" value="NZ_CP044328.1"/>
</dbReference>
<protein>
    <submittedName>
        <fullName evidence="3">Phage major capsid protein</fullName>
    </submittedName>
</protein>
<reference evidence="4" key="1">
    <citation type="submission" date="2019-09" db="EMBL/GenBank/DDBJ databases">
        <title>Isolation and complete genome sequencing of Methylocystis species.</title>
        <authorList>
            <person name="Rumah B.L."/>
            <person name="Stead C.E."/>
            <person name="Stevens B.C."/>
            <person name="Minton N.P."/>
            <person name="Grosse-Honebrink A."/>
            <person name="Zhang Y."/>
        </authorList>
    </citation>
    <scope>NUCLEOTIDE SEQUENCE [LARGE SCALE GENOMIC DNA]</scope>
    <source>
        <strain evidence="4">BRCS1</strain>
    </source>
</reference>
<dbReference type="NCBIfam" id="TIGR01554">
    <property type="entry name" value="major_cap_HK97"/>
    <property type="match status" value="1"/>
</dbReference>
<dbReference type="Proteomes" id="UP000424673">
    <property type="component" value="Chromosome"/>
</dbReference>
<dbReference type="Gene3D" id="3.30.2320.10">
    <property type="entry name" value="hypothetical protein PF0899 domain"/>
    <property type="match status" value="1"/>
</dbReference>
<accession>A0ABX6EFI6</accession>
<evidence type="ECO:0000256" key="1">
    <source>
        <dbReference type="ARBA" id="ARBA00004328"/>
    </source>
</evidence>
<evidence type="ECO:0000313" key="3">
    <source>
        <dbReference type="EMBL" id="QGM93553.1"/>
    </source>
</evidence>
<dbReference type="SUPFAM" id="SSF56563">
    <property type="entry name" value="Major capsid protein gp5"/>
    <property type="match status" value="1"/>
</dbReference>
<evidence type="ECO:0000313" key="4">
    <source>
        <dbReference type="Proteomes" id="UP000424673"/>
    </source>
</evidence>
<feature type="domain" description="Phage capsid-like C-terminal" evidence="2">
    <location>
        <begin position="120"/>
        <end position="405"/>
    </location>
</feature>
<keyword evidence="4" id="KW-1185">Reference proteome</keyword>
<reference evidence="3 4" key="2">
    <citation type="journal article" date="2021" name="AMB Express">
        <title>Isolation and characterisation of Methylocystis spp. for poly-3-hydroxybutyrate production using waste methane feedstocks.</title>
        <authorList>
            <person name="Rumah B.L."/>
            <person name="Stead C.E."/>
            <person name="Claxton Stevens B.H."/>
            <person name="Minton N.P."/>
            <person name="Grosse-Honebrink A."/>
            <person name="Zhang Y."/>
        </authorList>
    </citation>
    <scope>NUCLEOTIDE SEQUENCE [LARGE SCALE GENOMIC DNA]</scope>
    <source>
        <strain evidence="3 4">BRCS1</strain>
    </source>
</reference>
<evidence type="ECO:0000259" key="2">
    <source>
        <dbReference type="Pfam" id="PF05065"/>
    </source>
</evidence>
<comment type="subcellular location">
    <subcellularLocation>
        <location evidence="1">Virion</location>
    </subcellularLocation>
</comment>
<organism evidence="3 4">
    <name type="scientific">Methylocystis rosea</name>
    <dbReference type="NCBI Taxonomy" id="173366"/>
    <lineage>
        <taxon>Bacteria</taxon>
        <taxon>Pseudomonadati</taxon>
        <taxon>Pseudomonadota</taxon>
        <taxon>Alphaproteobacteria</taxon>
        <taxon>Hyphomicrobiales</taxon>
        <taxon>Methylocystaceae</taxon>
        <taxon>Methylocystis</taxon>
    </lineage>
</organism>
<dbReference type="EMBL" id="CP044328">
    <property type="protein sequence ID" value="QGM93553.1"/>
    <property type="molecule type" value="Genomic_DNA"/>
</dbReference>
<name>A0ABX6EFI6_9HYPH</name>